<dbReference type="Gene3D" id="1.20.1440.130">
    <property type="entry name" value="VKOR domain"/>
    <property type="match status" value="1"/>
</dbReference>
<dbReference type="RefSeq" id="WP_089320438.1">
    <property type="nucleotide sequence ID" value="NZ_FZOQ01000016.1"/>
</dbReference>
<dbReference type="AlphaFoldDB" id="A0A239IBY7"/>
<keyword evidence="9" id="KW-0676">Redox-active center</keyword>
<dbReference type="GO" id="GO:0048038">
    <property type="term" value="F:quinone binding"/>
    <property type="evidence" value="ECO:0007669"/>
    <property type="project" value="UniProtKB-KW"/>
</dbReference>
<evidence type="ECO:0000313" key="13">
    <source>
        <dbReference type="Proteomes" id="UP000198432"/>
    </source>
</evidence>
<feature type="transmembrane region" description="Helical" evidence="10">
    <location>
        <begin position="67"/>
        <end position="91"/>
    </location>
</feature>
<comment type="subcellular location">
    <subcellularLocation>
        <location evidence="1">Membrane</location>
        <topology evidence="1">Multi-pass membrane protein</topology>
    </subcellularLocation>
</comment>
<evidence type="ECO:0000256" key="2">
    <source>
        <dbReference type="ARBA" id="ARBA00006214"/>
    </source>
</evidence>
<accession>A0A239IBY7</accession>
<gene>
    <name evidence="12" type="ORF">SAMN06296052_11693</name>
</gene>
<keyword evidence="6" id="KW-0560">Oxidoreductase</keyword>
<feature type="transmembrane region" description="Helical" evidence="10">
    <location>
        <begin position="130"/>
        <end position="148"/>
    </location>
</feature>
<dbReference type="InterPro" id="IPR038354">
    <property type="entry name" value="VKOR_sf"/>
</dbReference>
<evidence type="ECO:0000256" key="3">
    <source>
        <dbReference type="ARBA" id="ARBA00022692"/>
    </source>
</evidence>
<dbReference type="GO" id="GO:0016020">
    <property type="term" value="C:membrane"/>
    <property type="evidence" value="ECO:0007669"/>
    <property type="project" value="UniProtKB-SubCell"/>
</dbReference>
<reference evidence="13" key="1">
    <citation type="submission" date="2017-06" db="EMBL/GenBank/DDBJ databases">
        <authorList>
            <person name="Varghese N."/>
            <person name="Submissions S."/>
        </authorList>
    </citation>
    <scope>NUCLEOTIDE SEQUENCE [LARGE SCALE GENOMIC DNA]</scope>
    <source>
        <strain evidence="13">NKM1</strain>
    </source>
</reference>
<keyword evidence="4" id="KW-0874">Quinone</keyword>
<dbReference type="Pfam" id="PF07884">
    <property type="entry name" value="VKOR"/>
    <property type="match status" value="1"/>
</dbReference>
<dbReference type="EMBL" id="FZOQ01000016">
    <property type="protein sequence ID" value="SNS91081.1"/>
    <property type="molecule type" value="Genomic_DNA"/>
</dbReference>
<dbReference type="Proteomes" id="UP000198432">
    <property type="component" value="Unassembled WGS sequence"/>
</dbReference>
<keyword evidence="3 10" id="KW-0812">Transmembrane</keyword>
<feature type="domain" description="Vitamin K epoxide reductase" evidence="11">
    <location>
        <begin position="25"/>
        <end position="147"/>
    </location>
</feature>
<comment type="similarity">
    <text evidence="2">Belongs to the VKOR family.</text>
</comment>
<keyword evidence="5 10" id="KW-1133">Transmembrane helix</keyword>
<keyword evidence="8" id="KW-1015">Disulfide bond</keyword>
<evidence type="ECO:0000256" key="10">
    <source>
        <dbReference type="SAM" id="Phobius"/>
    </source>
</evidence>
<keyword evidence="13" id="KW-1185">Reference proteome</keyword>
<feature type="transmembrane region" description="Helical" evidence="10">
    <location>
        <begin position="25"/>
        <end position="47"/>
    </location>
</feature>
<evidence type="ECO:0000256" key="5">
    <source>
        <dbReference type="ARBA" id="ARBA00022989"/>
    </source>
</evidence>
<sequence length="159" mass="17389">MKEQTTVIDKIRKDTSEAATCRREIAALATLGLIDFSLISLFQMGYIKNMPDVPGKLFNTEKVNTSRQAVLFGLPDGVTSLAGYTASILLATAAIRYRKQSRILDMALGAVVLGQAAGAAKYLYDMAFKQKKVCVYCVAGAVINFASIKPLRSLFKRRD</sequence>
<proteinExistence type="inferred from homology"/>
<evidence type="ECO:0000256" key="6">
    <source>
        <dbReference type="ARBA" id="ARBA00023002"/>
    </source>
</evidence>
<evidence type="ECO:0000256" key="7">
    <source>
        <dbReference type="ARBA" id="ARBA00023136"/>
    </source>
</evidence>
<evidence type="ECO:0000256" key="9">
    <source>
        <dbReference type="ARBA" id="ARBA00023284"/>
    </source>
</evidence>
<evidence type="ECO:0000256" key="8">
    <source>
        <dbReference type="ARBA" id="ARBA00023157"/>
    </source>
</evidence>
<organism evidence="12 13">
    <name type="scientific">Pontibacter ummariensis</name>
    <dbReference type="NCBI Taxonomy" id="1610492"/>
    <lineage>
        <taxon>Bacteria</taxon>
        <taxon>Pseudomonadati</taxon>
        <taxon>Bacteroidota</taxon>
        <taxon>Cytophagia</taxon>
        <taxon>Cytophagales</taxon>
        <taxon>Hymenobacteraceae</taxon>
        <taxon>Pontibacter</taxon>
    </lineage>
</organism>
<dbReference type="OrthoDB" id="853192at2"/>
<protein>
    <submittedName>
        <fullName evidence="12">Uncharacterized membrane protein</fullName>
    </submittedName>
</protein>
<evidence type="ECO:0000256" key="4">
    <source>
        <dbReference type="ARBA" id="ARBA00022719"/>
    </source>
</evidence>
<keyword evidence="7 10" id="KW-0472">Membrane</keyword>
<dbReference type="GO" id="GO:0016491">
    <property type="term" value="F:oxidoreductase activity"/>
    <property type="evidence" value="ECO:0007669"/>
    <property type="project" value="UniProtKB-KW"/>
</dbReference>
<evidence type="ECO:0000256" key="1">
    <source>
        <dbReference type="ARBA" id="ARBA00004141"/>
    </source>
</evidence>
<evidence type="ECO:0000313" key="12">
    <source>
        <dbReference type="EMBL" id="SNS91081.1"/>
    </source>
</evidence>
<name>A0A239IBY7_9BACT</name>
<evidence type="ECO:0000259" key="11">
    <source>
        <dbReference type="Pfam" id="PF07884"/>
    </source>
</evidence>
<dbReference type="InterPro" id="IPR012932">
    <property type="entry name" value="VKOR"/>
</dbReference>